<proteinExistence type="predicted"/>
<keyword evidence="2" id="KW-1185">Reference proteome</keyword>
<dbReference type="RefSeq" id="WP_208251865.1">
    <property type="nucleotide sequence ID" value="NZ_JAGEPF010000040.1"/>
</dbReference>
<dbReference type="EMBL" id="JAGEPF010000040">
    <property type="protein sequence ID" value="MBO2465002.1"/>
    <property type="molecule type" value="Genomic_DNA"/>
</dbReference>
<comment type="caution">
    <text evidence="1">The sequence shown here is derived from an EMBL/GenBank/DDBJ whole genome shotgun (WGS) entry which is preliminary data.</text>
</comment>
<protein>
    <submittedName>
        <fullName evidence="1">DUF932 domain-containing protein</fullName>
    </submittedName>
</protein>
<organism evidence="1 2">
    <name type="scientific">Actinomadura violacea</name>
    <dbReference type="NCBI Taxonomy" id="2819934"/>
    <lineage>
        <taxon>Bacteria</taxon>
        <taxon>Bacillati</taxon>
        <taxon>Actinomycetota</taxon>
        <taxon>Actinomycetes</taxon>
        <taxon>Streptosporangiales</taxon>
        <taxon>Thermomonosporaceae</taxon>
        <taxon>Actinomadura</taxon>
    </lineage>
</organism>
<evidence type="ECO:0000313" key="2">
    <source>
        <dbReference type="Proteomes" id="UP000680206"/>
    </source>
</evidence>
<evidence type="ECO:0000313" key="1">
    <source>
        <dbReference type="EMBL" id="MBO2465002.1"/>
    </source>
</evidence>
<name>A0ABS3S7M6_9ACTN</name>
<reference evidence="1 2" key="1">
    <citation type="submission" date="2021-03" db="EMBL/GenBank/DDBJ databases">
        <title>Actinomadura violae sp. nov., isolated from lichen in Thailand.</title>
        <authorList>
            <person name="Kanchanasin P."/>
            <person name="Saeng-In P."/>
            <person name="Phongsopitanun W."/>
            <person name="Yuki M."/>
            <person name="Kudo T."/>
            <person name="Ohkuma M."/>
            <person name="Tanasupawat S."/>
        </authorList>
    </citation>
    <scope>NUCLEOTIDE SEQUENCE [LARGE SCALE GENOMIC DNA]</scope>
    <source>
        <strain evidence="1 2">LCR2-06</strain>
    </source>
</reference>
<gene>
    <name evidence="1" type="ORF">J4709_46295</name>
</gene>
<sequence length="379" mass="41731">MAELLTTTRNATLQDMAALLERQQTRKVDMVVGPRTVHVEHGRLIVHGVEPMLTRSGVTSADGVYRPTGVADEGLSEKFGVPRQYLARMREHALDLYDANLNGWLHRAPADKRYLLRALRGDNGDEGIARAWLSDGYKRVDNLDALMATLDGVRRAGVQVDIDGCDLTDRRMYVRIVCEQVRALAPRLLHGYRSPFTGEAGADNPVVFAGFVITNSEVGHGAFTITPRLVVQVCRNGMTMNRDAMRSVHVGGRLEEGVVTWSAETQQRNLDLITAKTADAVAHFLKREYVEAKLHEIERDAGAPIRDPQKTIHVLGDQLAFSESQRTEILNHFIRGGDTTAGGVMHAVTSVAHTLTDADAAHDMETKAMRALTLAAAQR</sequence>
<accession>A0ABS3S7M6</accession>
<dbReference type="Proteomes" id="UP000680206">
    <property type="component" value="Unassembled WGS sequence"/>
</dbReference>